<evidence type="ECO:0000313" key="2">
    <source>
        <dbReference type="Proteomes" id="UP000008783"/>
    </source>
</evidence>
<keyword evidence="2" id="KW-1185">Reference proteome</keyword>
<dbReference type="InParanoid" id="E3L2D4"/>
<reference key="1">
    <citation type="submission" date="2007-01" db="EMBL/GenBank/DDBJ databases">
        <title>The Genome Sequence of Puccinia graminis f. sp. tritici Strain CRL 75-36-700-3.</title>
        <authorList>
            <consortium name="The Broad Institute Genome Sequencing Platform"/>
            <person name="Birren B."/>
            <person name="Lander E."/>
            <person name="Galagan J."/>
            <person name="Nusbaum C."/>
            <person name="Devon K."/>
            <person name="Cuomo C."/>
            <person name="Jaffe D."/>
            <person name="Butler J."/>
            <person name="Alvarez P."/>
            <person name="Gnerre S."/>
            <person name="Grabherr M."/>
            <person name="Mauceli E."/>
            <person name="Brockman W."/>
            <person name="Young S."/>
            <person name="LaButti K."/>
            <person name="Sykes S."/>
            <person name="DeCaprio D."/>
            <person name="Crawford M."/>
            <person name="Koehrsen M."/>
            <person name="Engels R."/>
            <person name="Montgomery P."/>
            <person name="Pearson M."/>
            <person name="Howarth C."/>
            <person name="Larson L."/>
            <person name="White J."/>
            <person name="Zeng Q."/>
            <person name="Kodira C."/>
            <person name="Yandava C."/>
            <person name="Alvarado L."/>
            <person name="O'Leary S."/>
            <person name="Szabo L."/>
            <person name="Dean R."/>
            <person name="Schein J."/>
        </authorList>
    </citation>
    <scope>NUCLEOTIDE SEQUENCE</scope>
    <source>
        <strain>CRL 75-36-700-3</strain>
    </source>
</reference>
<dbReference type="KEGG" id="pgr:PGTG_16747"/>
<accession>E3L2D4</accession>
<organism evidence="1 2">
    <name type="scientific">Puccinia graminis f. sp. tritici (strain CRL 75-36-700-3 / race SCCL)</name>
    <name type="common">Black stem rust fungus</name>
    <dbReference type="NCBI Taxonomy" id="418459"/>
    <lineage>
        <taxon>Eukaryota</taxon>
        <taxon>Fungi</taxon>
        <taxon>Dikarya</taxon>
        <taxon>Basidiomycota</taxon>
        <taxon>Pucciniomycotina</taxon>
        <taxon>Pucciniomycetes</taxon>
        <taxon>Pucciniales</taxon>
        <taxon>Pucciniaceae</taxon>
        <taxon>Puccinia</taxon>
    </lineage>
</organism>
<name>E3L2D4_PUCGT</name>
<gene>
    <name evidence="1" type="ORF">PGTG_16747</name>
</gene>
<dbReference type="HOGENOM" id="CLU_1778396_0_0_1"/>
<protein>
    <submittedName>
        <fullName evidence="1">Uncharacterized protein</fullName>
    </submittedName>
</protein>
<sequence>MGSAIVDIGAGTHPYRTPIPVCKALTIKEFVVTRVSSSVKVRASLKPSHLKLHLVAKNASGPAALGSNANYSTVCRHTEQRCHGAIVQCDVTVRCNRGGDHGICGTGRDATIKKCTMCGHETRTYQNPRCPRRHNIARCNINHDDD</sequence>
<dbReference type="AlphaFoldDB" id="E3L2D4"/>
<dbReference type="OrthoDB" id="10335421at2759"/>
<dbReference type="Proteomes" id="UP000008783">
    <property type="component" value="Unassembled WGS sequence"/>
</dbReference>
<reference evidence="2" key="2">
    <citation type="journal article" date="2011" name="Proc. Natl. Acad. Sci. U.S.A.">
        <title>Obligate biotrophy features unraveled by the genomic analysis of rust fungi.</title>
        <authorList>
            <person name="Duplessis S."/>
            <person name="Cuomo C.A."/>
            <person name="Lin Y.-C."/>
            <person name="Aerts A."/>
            <person name="Tisserant E."/>
            <person name="Veneault-Fourrey C."/>
            <person name="Joly D.L."/>
            <person name="Hacquard S."/>
            <person name="Amselem J."/>
            <person name="Cantarel B.L."/>
            <person name="Chiu R."/>
            <person name="Coutinho P.M."/>
            <person name="Feau N."/>
            <person name="Field M."/>
            <person name="Frey P."/>
            <person name="Gelhaye E."/>
            <person name="Goldberg J."/>
            <person name="Grabherr M.G."/>
            <person name="Kodira C.D."/>
            <person name="Kohler A."/>
            <person name="Kuees U."/>
            <person name="Lindquist E.A."/>
            <person name="Lucas S.M."/>
            <person name="Mago R."/>
            <person name="Mauceli E."/>
            <person name="Morin E."/>
            <person name="Murat C."/>
            <person name="Pangilinan J.L."/>
            <person name="Park R."/>
            <person name="Pearson M."/>
            <person name="Quesneville H."/>
            <person name="Rouhier N."/>
            <person name="Sakthikumar S."/>
            <person name="Salamov A.A."/>
            <person name="Schmutz J."/>
            <person name="Selles B."/>
            <person name="Shapiro H."/>
            <person name="Tanguay P."/>
            <person name="Tuskan G.A."/>
            <person name="Henrissat B."/>
            <person name="Van de Peer Y."/>
            <person name="Rouze P."/>
            <person name="Ellis J.G."/>
            <person name="Dodds P.N."/>
            <person name="Schein J.E."/>
            <person name="Zhong S."/>
            <person name="Hamelin R.C."/>
            <person name="Grigoriev I.V."/>
            <person name="Szabo L.J."/>
            <person name="Martin F."/>
        </authorList>
    </citation>
    <scope>NUCLEOTIDE SEQUENCE [LARGE SCALE GENOMIC DNA]</scope>
    <source>
        <strain evidence="2">CRL 75-36-700-3 / race SCCL</strain>
    </source>
</reference>
<dbReference type="EMBL" id="DS178336">
    <property type="protein sequence ID" value="EFP90721.1"/>
    <property type="molecule type" value="Genomic_DNA"/>
</dbReference>
<dbReference type="GeneID" id="10530623"/>
<evidence type="ECO:0000313" key="1">
    <source>
        <dbReference type="EMBL" id="EFP90721.1"/>
    </source>
</evidence>
<proteinExistence type="predicted"/>
<dbReference type="VEuPathDB" id="FungiDB:PGTG_16747"/>
<dbReference type="RefSeq" id="XP_003335140.1">
    <property type="nucleotide sequence ID" value="XM_003335092.1"/>
</dbReference>